<evidence type="ECO:0000256" key="2">
    <source>
        <dbReference type="ARBA" id="ARBA00022723"/>
    </source>
</evidence>
<feature type="domain" description="Cytochrome c" evidence="5">
    <location>
        <begin position="92"/>
        <end position="177"/>
    </location>
</feature>
<evidence type="ECO:0000256" key="4">
    <source>
        <dbReference type="PROSITE-ProRule" id="PRU00433"/>
    </source>
</evidence>
<evidence type="ECO:0000256" key="3">
    <source>
        <dbReference type="ARBA" id="ARBA00023004"/>
    </source>
</evidence>
<dbReference type="PANTHER" id="PTHR35008:SF4">
    <property type="entry name" value="BLL4482 PROTEIN"/>
    <property type="match status" value="1"/>
</dbReference>
<dbReference type="RefSeq" id="WP_134208951.1">
    <property type="nucleotide sequence ID" value="NZ_CP038015.1"/>
</dbReference>
<dbReference type="GO" id="GO:0009055">
    <property type="term" value="F:electron transfer activity"/>
    <property type="evidence" value="ECO:0007669"/>
    <property type="project" value="InterPro"/>
</dbReference>
<evidence type="ECO:0000259" key="5">
    <source>
        <dbReference type="PROSITE" id="PS51007"/>
    </source>
</evidence>
<proteinExistence type="predicted"/>
<keyword evidence="7" id="KW-1185">Reference proteome</keyword>
<dbReference type="SUPFAM" id="SSF46626">
    <property type="entry name" value="Cytochrome c"/>
    <property type="match status" value="2"/>
</dbReference>
<dbReference type="AlphaFoldDB" id="A0A4P6ZVG0"/>
<protein>
    <submittedName>
        <fullName evidence="6">C-type cytochrome</fullName>
    </submittedName>
</protein>
<feature type="domain" description="Cytochrome c" evidence="5">
    <location>
        <begin position="200"/>
        <end position="282"/>
    </location>
</feature>
<sequence>MSRGLSLTMGFLFILLLIFIGALGNKLGDEKERADNNSTKNVQQTVSGELTSEVTFNPPSLENVPDGPQGEAILRGFELVDDTSNQLRGDTASAEDGQQRVNELSCTSCHAGAGLEQDSSPLVGVAAKYPNYISRNDKIVTIEERINGCMVRSMNGEAFAEDDEDLDAMVAYFKYISEGIPVGAELPWLGQNDMKEVPIPDITAGETMFQQSCIACHAQDGAGIGANTGPALWGEGSFNDGAGIARFSRMAGYIQNNMPKGQEKSLTDQEASNLAAFVLSQDRPEWGYHAGDWPGGGAPKDSMTKELRQQIKDGTINWEEVLGHNTK</sequence>
<accession>A0A4P6ZVG0</accession>
<keyword evidence="2 4" id="KW-0479">Metal-binding</keyword>
<dbReference type="Pfam" id="PF13442">
    <property type="entry name" value="Cytochrome_CBB3"/>
    <property type="match status" value="1"/>
</dbReference>
<dbReference type="Gene3D" id="1.10.760.10">
    <property type="entry name" value="Cytochrome c-like domain"/>
    <property type="match status" value="2"/>
</dbReference>
<gene>
    <name evidence="6" type="ORF">E2636_03180</name>
</gene>
<evidence type="ECO:0000313" key="6">
    <source>
        <dbReference type="EMBL" id="QBP40213.1"/>
    </source>
</evidence>
<dbReference type="InterPro" id="IPR009056">
    <property type="entry name" value="Cyt_c-like_dom"/>
</dbReference>
<dbReference type="Pfam" id="PF21342">
    <property type="entry name" value="SoxA-TsdA_cyt-c"/>
    <property type="match status" value="1"/>
</dbReference>
<keyword evidence="1 4" id="KW-0349">Heme</keyword>
<dbReference type="EMBL" id="CP038015">
    <property type="protein sequence ID" value="QBP40213.1"/>
    <property type="molecule type" value="Genomic_DNA"/>
</dbReference>
<dbReference type="InterPro" id="IPR051459">
    <property type="entry name" value="Cytochrome_c-type_DH"/>
</dbReference>
<organism evidence="6 7">
    <name type="scientific">Paenisporosarcina antarctica</name>
    <dbReference type="NCBI Taxonomy" id="417367"/>
    <lineage>
        <taxon>Bacteria</taxon>
        <taxon>Bacillati</taxon>
        <taxon>Bacillota</taxon>
        <taxon>Bacilli</taxon>
        <taxon>Bacillales</taxon>
        <taxon>Caryophanaceae</taxon>
        <taxon>Paenisporosarcina</taxon>
    </lineage>
</organism>
<dbReference type="KEGG" id="panc:E2636_03180"/>
<evidence type="ECO:0000256" key="1">
    <source>
        <dbReference type="ARBA" id="ARBA00022617"/>
    </source>
</evidence>
<evidence type="ECO:0000313" key="7">
    <source>
        <dbReference type="Proteomes" id="UP000294292"/>
    </source>
</evidence>
<dbReference type="GO" id="GO:0046872">
    <property type="term" value="F:metal ion binding"/>
    <property type="evidence" value="ECO:0007669"/>
    <property type="project" value="UniProtKB-KW"/>
</dbReference>
<dbReference type="Proteomes" id="UP000294292">
    <property type="component" value="Chromosome"/>
</dbReference>
<keyword evidence="3 4" id="KW-0408">Iron</keyword>
<reference evidence="6 7" key="1">
    <citation type="submission" date="2019-03" db="EMBL/GenBank/DDBJ databases">
        <title>Complete genome sequence of Paenisporosarcina antarctica CGMCC 1.6503T.</title>
        <authorList>
            <person name="Rong J.-C."/>
            <person name="Chi N.-Y."/>
            <person name="Zhang Q.-F."/>
        </authorList>
    </citation>
    <scope>NUCLEOTIDE SEQUENCE [LARGE SCALE GENOMIC DNA]</scope>
    <source>
        <strain evidence="6 7">CGMCC 1.6503</strain>
    </source>
</reference>
<dbReference type="PROSITE" id="PS51007">
    <property type="entry name" value="CYTC"/>
    <property type="match status" value="2"/>
</dbReference>
<dbReference type="InterPro" id="IPR036909">
    <property type="entry name" value="Cyt_c-like_dom_sf"/>
</dbReference>
<dbReference type="PANTHER" id="PTHR35008">
    <property type="entry name" value="BLL4482 PROTEIN-RELATED"/>
    <property type="match status" value="1"/>
</dbReference>
<dbReference type="GO" id="GO:0020037">
    <property type="term" value="F:heme binding"/>
    <property type="evidence" value="ECO:0007669"/>
    <property type="project" value="InterPro"/>
</dbReference>
<name>A0A4P6ZVG0_9BACL</name>
<dbReference type="OrthoDB" id="9779283at2"/>